<dbReference type="PANTHER" id="PTHR22883:SF8">
    <property type="entry name" value="PALMITOYLTRANSFERASE ZDHHC1"/>
    <property type="match status" value="1"/>
</dbReference>
<dbReference type="EC" id="2.3.1.225" evidence="7"/>
<evidence type="ECO:0000259" key="8">
    <source>
        <dbReference type="Pfam" id="PF01529"/>
    </source>
</evidence>
<comment type="subcellular location">
    <subcellularLocation>
        <location evidence="1">Membrane</location>
        <topology evidence="1">Multi-pass membrane protein</topology>
    </subcellularLocation>
</comment>
<evidence type="ECO:0000256" key="6">
    <source>
        <dbReference type="ARBA" id="ARBA00023315"/>
    </source>
</evidence>
<dbReference type="EMBL" id="CAUEEQ010075474">
    <property type="protein sequence ID" value="CAJ0966550.1"/>
    <property type="molecule type" value="Genomic_DNA"/>
</dbReference>
<comment type="caution">
    <text evidence="9">The sequence shown here is derived from an EMBL/GenBank/DDBJ whole genome shotgun (WGS) entry which is preliminary data.</text>
</comment>
<dbReference type="PROSITE" id="PS50216">
    <property type="entry name" value="DHHC"/>
    <property type="match status" value="1"/>
</dbReference>
<gene>
    <name evidence="9" type="ORF">RIMI_LOCUS21425812</name>
</gene>
<evidence type="ECO:0000256" key="5">
    <source>
        <dbReference type="ARBA" id="ARBA00023136"/>
    </source>
</evidence>
<dbReference type="InterPro" id="IPR039859">
    <property type="entry name" value="PFA4/ZDH16/20/ERF2-like"/>
</dbReference>
<feature type="transmembrane region" description="Helical" evidence="7">
    <location>
        <begin position="133"/>
        <end position="154"/>
    </location>
</feature>
<proteinExistence type="inferred from homology"/>
<feature type="transmembrane region" description="Helical" evidence="7">
    <location>
        <begin position="191"/>
        <end position="221"/>
    </location>
</feature>
<comment type="catalytic activity">
    <reaction evidence="7">
        <text>L-cysteinyl-[protein] + hexadecanoyl-CoA = S-hexadecanoyl-L-cysteinyl-[protein] + CoA</text>
        <dbReference type="Rhea" id="RHEA:36683"/>
        <dbReference type="Rhea" id="RHEA-COMP:10131"/>
        <dbReference type="Rhea" id="RHEA-COMP:11032"/>
        <dbReference type="ChEBI" id="CHEBI:29950"/>
        <dbReference type="ChEBI" id="CHEBI:57287"/>
        <dbReference type="ChEBI" id="CHEBI:57379"/>
        <dbReference type="ChEBI" id="CHEBI:74151"/>
        <dbReference type="EC" id="2.3.1.225"/>
    </reaction>
</comment>
<sequence length="259" mass="28881">MAATTCSRVTSQSYGAALGPKGGLSILVPLLPRHWVAAGYVYMGVLFTLHCIVHFLAVIIDPADENVCAKNSPGPLPVFDRTKHAHVVENMHCYICEVDVGAKSKHCSLCNKCVNNFDDHCKWLNNCVGEKNYWLLFNCLISPFLGTVFVAYFVGPAVLRSDLHFEAIRNLSDVWFLFLPTAPVETQASDILGLVALVSVMGLIMILLIGQLLCFHIYLLWNKLSTYEYIMHQRQKQEVKSTCRDMEPAGTPPTRMSSE</sequence>
<evidence type="ECO:0000313" key="10">
    <source>
        <dbReference type="Proteomes" id="UP001176940"/>
    </source>
</evidence>
<comment type="domain">
    <text evidence="7">The DHHC domain is required for palmitoyltransferase activity.</text>
</comment>
<feature type="transmembrane region" description="Helical" evidence="7">
    <location>
        <begin position="40"/>
        <end position="60"/>
    </location>
</feature>
<keyword evidence="6 7" id="KW-0012">Acyltransferase</keyword>
<dbReference type="Pfam" id="PF01529">
    <property type="entry name" value="DHHC"/>
    <property type="match status" value="1"/>
</dbReference>
<evidence type="ECO:0000256" key="2">
    <source>
        <dbReference type="ARBA" id="ARBA00022679"/>
    </source>
</evidence>
<accession>A0ABN9MIE9</accession>
<protein>
    <recommendedName>
        <fullName evidence="7">Palmitoyltransferase</fullName>
        <ecNumber evidence="7">2.3.1.225</ecNumber>
    </recommendedName>
</protein>
<feature type="domain" description="Palmitoyltransferase DHHC" evidence="8">
    <location>
        <begin position="89"/>
        <end position="232"/>
    </location>
</feature>
<evidence type="ECO:0000256" key="4">
    <source>
        <dbReference type="ARBA" id="ARBA00022989"/>
    </source>
</evidence>
<evidence type="ECO:0000256" key="3">
    <source>
        <dbReference type="ARBA" id="ARBA00022692"/>
    </source>
</evidence>
<name>A0ABN9MIE9_9NEOB</name>
<keyword evidence="10" id="KW-1185">Reference proteome</keyword>
<evidence type="ECO:0000256" key="7">
    <source>
        <dbReference type="RuleBase" id="RU079119"/>
    </source>
</evidence>
<reference evidence="9" key="1">
    <citation type="submission" date="2023-07" db="EMBL/GenBank/DDBJ databases">
        <authorList>
            <person name="Stuckert A."/>
        </authorList>
    </citation>
    <scope>NUCLEOTIDE SEQUENCE</scope>
</reference>
<dbReference type="PANTHER" id="PTHR22883">
    <property type="entry name" value="ZINC FINGER DHHC DOMAIN CONTAINING PROTEIN"/>
    <property type="match status" value="1"/>
</dbReference>
<keyword evidence="3 7" id="KW-0812">Transmembrane</keyword>
<comment type="similarity">
    <text evidence="7">Belongs to the DHHC palmitoyltransferase family.</text>
</comment>
<organism evidence="9 10">
    <name type="scientific">Ranitomeya imitator</name>
    <name type="common">mimic poison frog</name>
    <dbReference type="NCBI Taxonomy" id="111125"/>
    <lineage>
        <taxon>Eukaryota</taxon>
        <taxon>Metazoa</taxon>
        <taxon>Chordata</taxon>
        <taxon>Craniata</taxon>
        <taxon>Vertebrata</taxon>
        <taxon>Euteleostomi</taxon>
        <taxon>Amphibia</taxon>
        <taxon>Batrachia</taxon>
        <taxon>Anura</taxon>
        <taxon>Neobatrachia</taxon>
        <taxon>Hyloidea</taxon>
        <taxon>Dendrobatidae</taxon>
        <taxon>Dendrobatinae</taxon>
        <taxon>Ranitomeya</taxon>
    </lineage>
</organism>
<dbReference type="Proteomes" id="UP001176940">
    <property type="component" value="Unassembled WGS sequence"/>
</dbReference>
<evidence type="ECO:0000256" key="1">
    <source>
        <dbReference type="ARBA" id="ARBA00004141"/>
    </source>
</evidence>
<keyword evidence="2 7" id="KW-0808">Transferase</keyword>
<keyword evidence="4 7" id="KW-1133">Transmembrane helix</keyword>
<evidence type="ECO:0000313" key="9">
    <source>
        <dbReference type="EMBL" id="CAJ0966550.1"/>
    </source>
</evidence>
<keyword evidence="5 7" id="KW-0472">Membrane</keyword>
<dbReference type="InterPro" id="IPR001594">
    <property type="entry name" value="Palmitoyltrfase_DHHC"/>
</dbReference>